<reference evidence="1" key="1">
    <citation type="submission" date="2020-03" db="EMBL/GenBank/DDBJ databases">
        <title>The deep terrestrial virosphere.</title>
        <authorList>
            <person name="Holmfeldt K."/>
            <person name="Nilsson E."/>
            <person name="Simone D."/>
            <person name="Lopez-Fernandez M."/>
            <person name="Wu X."/>
            <person name="de Brujin I."/>
            <person name="Lundin D."/>
            <person name="Andersson A."/>
            <person name="Bertilsson S."/>
            <person name="Dopson M."/>
        </authorList>
    </citation>
    <scope>NUCLEOTIDE SEQUENCE</scope>
    <source>
        <strain evidence="1">MM415B01211</strain>
    </source>
</reference>
<evidence type="ECO:0000313" key="1">
    <source>
        <dbReference type="EMBL" id="QJA59993.1"/>
    </source>
</evidence>
<sequence length="61" mass="7094">MFEKYDQSKLPWCTEPFTNEALGYCWGYAGFVDKGFIIVEGKKITDFKEYCCFCEKNKEGG</sequence>
<proteinExistence type="predicted"/>
<name>A0A6M3IRC8_9ZZZZ</name>
<accession>A0A6M3IRC8</accession>
<dbReference type="EMBL" id="MT141391">
    <property type="protein sequence ID" value="QJA59993.1"/>
    <property type="molecule type" value="Genomic_DNA"/>
</dbReference>
<dbReference type="AlphaFoldDB" id="A0A6M3IRC8"/>
<organism evidence="1">
    <name type="scientific">viral metagenome</name>
    <dbReference type="NCBI Taxonomy" id="1070528"/>
    <lineage>
        <taxon>unclassified sequences</taxon>
        <taxon>metagenomes</taxon>
        <taxon>organismal metagenomes</taxon>
    </lineage>
</organism>
<gene>
    <name evidence="1" type="ORF">MM415B01211_0025</name>
</gene>
<protein>
    <submittedName>
        <fullName evidence="1">Uncharacterized protein</fullName>
    </submittedName>
</protein>